<gene>
    <name evidence="1" type="ORF">GGD88_003621</name>
</gene>
<reference evidence="1 2" key="1">
    <citation type="submission" date="2020-08" db="EMBL/GenBank/DDBJ databases">
        <title>Genome sequencing of Purple Non-Sulfur Bacteria from various extreme environments.</title>
        <authorList>
            <person name="Mayer M."/>
        </authorList>
    </citation>
    <scope>NUCLEOTIDE SEQUENCE [LARGE SCALE GENOMIC DNA]</scope>
    <source>
        <strain evidence="1 2">JA135</strain>
    </source>
</reference>
<keyword evidence="2" id="KW-1185">Reference proteome</keyword>
<evidence type="ECO:0000313" key="1">
    <source>
        <dbReference type="EMBL" id="MBB4287863.1"/>
    </source>
</evidence>
<dbReference type="EMBL" id="JACIGI010000058">
    <property type="protein sequence ID" value="MBB4287863.1"/>
    <property type="molecule type" value="Genomic_DNA"/>
</dbReference>
<dbReference type="Proteomes" id="UP000555728">
    <property type="component" value="Unassembled WGS sequence"/>
</dbReference>
<dbReference type="RefSeq" id="WP_184438024.1">
    <property type="nucleotide sequence ID" value="NZ_JACIGI010000058.1"/>
</dbReference>
<sequence>MNPEGTEALRQEYLADMGEDLDPEKFQPGSYGCHEALHMASFLMESVDGSVLEHPAVVLNPEWFALAAQAHDALFALYQAIGAAHLDAPDVSDGNRSGAGLAER</sequence>
<comment type="caution">
    <text evidence="1">The sequence shown here is derived from an EMBL/GenBank/DDBJ whole genome shotgun (WGS) entry which is preliminary data.</text>
</comment>
<name>A0A7W6WMK8_9PROT</name>
<protein>
    <submittedName>
        <fullName evidence="1">Uncharacterized protein</fullName>
    </submittedName>
</protein>
<accession>A0A7W6WMK8</accession>
<evidence type="ECO:0000313" key="2">
    <source>
        <dbReference type="Proteomes" id="UP000555728"/>
    </source>
</evidence>
<proteinExistence type="predicted"/>
<organism evidence="1 2">
    <name type="scientific">Roseospira goensis</name>
    <dbReference type="NCBI Taxonomy" id="391922"/>
    <lineage>
        <taxon>Bacteria</taxon>
        <taxon>Pseudomonadati</taxon>
        <taxon>Pseudomonadota</taxon>
        <taxon>Alphaproteobacteria</taxon>
        <taxon>Rhodospirillales</taxon>
        <taxon>Rhodospirillaceae</taxon>
        <taxon>Roseospira</taxon>
    </lineage>
</organism>
<dbReference type="AlphaFoldDB" id="A0A7W6WMK8"/>